<proteinExistence type="predicted"/>
<keyword evidence="8" id="KW-0325">Glycoprotein</keyword>
<feature type="domain" description="VWFA" evidence="11">
    <location>
        <begin position="824"/>
        <end position="997"/>
    </location>
</feature>
<keyword evidence="10" id="KW-0472">Membrane</keyword>
<evidence type="ECO:0000259" key="11">
    <source>
        <dbReference type="PROSITE" id="PS50234"/>
    </source>
</evidence>
<dbReference type="SMART" id="SM00327">
    <property type="entry name" value="VWA"/>
    <property type="match status" value="8"/>
</dbReference>
<dbReference type="OMA" id="RTCCNMY"/>
<dbReference type="InterPro" id="IPR002035">
    <property type="entry name" value="VWF_A"/>
</dbReference>
<evidence type="ECO:0000256" key="8">
    <source>
        <dbReference type="ARBA" id="ARBA00023180"/>
    </source>
</evidence>
<evidence type="ECO:0000256" key="7">
    <source>
        <dbReference type="ARBA" id="ARBA00023119"/>
    </source>
</evidence>
<dbReference type="GeneTree" id="ENSGT00940000155619"/>
<dbReference type="CDD" id="cd01450">
    <property type="entry name" value="vWFA_subfamily_ECM"/>
    <property type="match status" value="2"/>
</dbReference>
<dbReference type="PANTHER" id="PTHR24020">
    <property type="entry name" value="COLLAGEN ALPHA"/>
    <property type="match status" value="1"/>
</dbReference>
<dbReference type="GO" id="GO:0005581">
    <property type="term" value="C:collagen trimer"/>
    <property type="evidence" value="ECO:0007669"/>
    <property type="project" value="UniProtKB-KW"/>
</dbReference>
<dbReference type="Pfam" id="PF00092">
    <property type="entry name" value="VWA"/>
    <property type="match status" value="7"/>
</dbReference>
<comment type="subcellular location">
    <subcellularLocation>
        <location evidence="1">Secreted</location>
        <location evidence="1">Extracellular space</location>
        <location evidence="1">Extracellular matrix</location>
    </subcellularLocation>
</comment>
<feature type="region of interest" description="Disordered" evidence="9">
    <location>
        <begin position="1624"/>
        <end position="1677"/>
    </location>
</feature>
<dbReference type="FunFam" id="3.40.50.410:FF:000003">
    <property type="entry name" value="Collagen type VI alpha 3 chain"/>
    <property type="match status" value="1"/>
</dbReference>
<evidence type="ECO:0000313" key="12">
    <source>
        <dbReference type="Ensembl" id="ENSELUP00000027316.3"/>
    </source>
</evidence>
<feature type="transmembrane region" description="Helical" evidence="10">
    <location>
        <begin position="12"/>
        <end position="34"/>
    </location>
</feature>
<name>A0A3P8ZEX5_ESOLU</name>
<dbReference type="PANTHER" id="PTHR24020:SF86">
    <property type="entry name" value="COLLAGEN, TYPE VI, ALPHA 4"/>
    <property type="match status" value="1"/>
</dbReference>
<dbReference type="Pfam" id="PF01391">
    <property type="entry name" value="Collagen"/>
    <property type="match status" value="1"/>
</dbReference>
<keyword evidence="7" id="KW-0176">Collagen</keyword>
<keyword evidence="10" id="KW-1133">Transmembrane helix</keyword>
<feature type="domain" description="VWFA" evidence="11">
    <location>
        <begin position="1201"/>
        <end position="1378"/>
    </location>
</feature>
<gene>
    <name evidence="12" type="primary">COL6A6</name>
</gene>
<accession>A0A3P8ZEX5</accession>
<reference evidence="13" key="1">
    <citation type="journal article" date="2014" name="PLoS ONE">
        <title>The genome and linkage map of the northern pike (Esox lucius): conserved synteny revealed between the salmonid sister group and the Neoteleostei.</title>
        <authorList>
            <person name="Rondeau E.B."/>
            <person name="Minkley D.R."/>
            <person name="Leong J.S."/>
            <person name="Messmer A.M."/>
            <person name="Jantzen J.R."/>
            <person name="von Schalburg K.R."/>
            <person name="Lemon C."/>
            <person name="Bird N.H."/>
            <person name="Koop B.F."/>
        </authorList>
    </citation>
    <scope>NUCLEOTIDE SEQUENCE</scope>
</reference>
<reference evidence="12" key="2">
    <citation type="submission" date="2020-02" db="EMBL/GenBank/DDBJ databases">
        <title>Esox lucius (northern pike) genome, fEsoLuc1, primary haplotype.</title>
        <authorList>
            <person name="Myers G."/>
            <person name="Karagic N."/>
            <person name="Meyer A."/>
            <person name="Pippel M."/>
            <person name="Reichard M."/>
            <person name="Winkler S."/>
            <person name="Tracey A."/>
            <person name="Sims Y."/>
            <person name="Howe K."/>
            <person name="Rhie A."/>
            <person name="Formenti G."/>
            <person name="Durbin R."/>
            <person name="Fedrigo O."/>
            <person name="Jarvis E.D."/>
        </authorList>
    </citation>
    <scope>NUCLEOTIDE SEQUENCE [LARGE SCALE GENOMIC DNA]</scope>
</reference>
<dbReference type="PROSITE" id="PS50234">
    <property type="entry name" value="VWFA"/>
    <property type="match status" value="7"/>
</dbReference>
<feature type="domain" description="VWFA" evidence="11">
    <location>
        <begin position="429"/>
        <end position="607"/>
    </location>
</feature>
<dbReference type="Pfam" id="PF13768">
    <property type="entry name" value="VWA_3"/>
    <property type="match status" value="1"/>
</dbReference>
<dbReference type="Bgee" id="ENSELUG00000003502">
    <property type="expression patterns" value="Expressed in spleen and 14 other cell types or tissues"/>
</dbReference>
<protein>
    <submittedName>
        <fullName evidence="12">Collagen type VI alpha 6 chain</fullName>
    </submittedName>
</protein>
<dbReference type="Ensembl" id="ENSELUT00000016243.3">
    <property type="protein sequence ID" value="ENSELUP00000027316.3"/>
    <property type="gene ID" value="ENSELUG00000044944.1"/>
</dbReference>
<evidence type="ECO:0000256" key="2">
    <source>
        <dbReference type="ARBA" id="ARBA00022525"/>
    </source>
</evidence>
<feature type="compositionally biased region" description="Low complexity" evidence="9">
    <location>
        <begin position="1630"/>
        <end position="1646"/>
    </location>
</feature>
<dbReference type="InterPro" id="IPR050525">
    <property type="entry name" value="ECM_Assembly_Org"/>
</dbReference>
<evidence type="ECO:0000256" key="10">
    <source>
        <dbReference type="SAM" id="Phobius"/>
    </source>
</evidence>
<evidence type="ECO:0000256" key="1">
    <source>
        <dbReference type="ARBA" id="ARBA00004498"/>
    </source>
</evidence>
<keyword evidence="2" id="KW-0964">Secreted</keyword>
<keyword evidence="5" id="KW-0677">Repeat</keyword>
<keyword evidence="4" id="KW-0732">Signal</keyword>
<dbReference type="GO" id="GO:0007155">
    <property type="term" value="P:cell adhesion"/>
    <property type="evidence" value="ECO:0007669"/>
    <property type="project" value="UniProtKB-KW"/>
</dbReference>
<reference evidence="12" key="4">
    <citation type="submission" date="2025-09" db="UniProtKB">
        <authorList>
            <consortium name="Ensembl"/>
        </authorList>
    </citation>
    <scope>IDENTIFICATION</scope>
</reference>
<dbReference type="Proteomes" id="UP000265140">
    <property type="component" value="Chromosome 20"/>
</dbReference>
<feature type="domain" description="VWFA" evidence="11">
    <location>
        <begin position="636"/>
        <end position="810"/>
    </location>
</feature>
<dbReference type="CDD" id="cd01472">
    <property type="entry name" value="vWA_collagen"/>
    <property type="match status" value="2"/>
</dbReference>
<dbReference type="FunFam" id="3.40.50.410:FF:000004">
    <property type="entry name" value="collagen alpha-6(VI) chain"/>
    <property type="match status" value="5"/>
</dbReference>
<dbReference type="InterPro" id="IPR036465">
    <property type="entry name" value="vWFA_dom_sf"/>
</dbReference>
<dbReference type="Gene3D" id="3.40.50.410">
    <property type="entry name" value="von Willebrand factor, type A domain"/>
    <property type="match status" value="7"/>
</dbReference>
<evidence type="ECO:0000313" key="13">
    <source>
        <dbReference type="Proteomes" id="UP000265140"/>
    </source>
</evidence>
<dbReference type="SUPFAM" id="SSF53300">
    <property type="entry name" value="vWA-like"/>
    <property type="match status" value="8"/>
</dbReference>
<evidence type="ECO:0000256" key="4">
    <source>
        <dbReference type="ARBA" id="ARBA00022729"/>
    </source>
</evidence>
<evidence type="ECO:0000256" key="5">
    <source>
        <dbReference type="ARBA" id="ARBA00022737"/>
    </source>
</evidence>
<feature type="domain" description="VWFA" evidence="11">
    <location>
        <begin position="241"/>
        <end position="415"/>
    </location>
</feature>
<evidence type="ECO:0000256" key="3">
    <source>
        <dbReference type="ARBA" id="ARBA00022530"/>
    </source>
</evidence>
<feature type="domain" description="VWFA" evidence="11">
    <location>
        <begin position="1009"/>
        <end position="1183"/>
    </location>
</feature>
<reference evidence="12" key="3">
    <citation type="submission" date="2025-08" db="UniProtKB">
        <authorList>
            <consortium name="Ensembl"/>
        </authorList>
    </citation>
    <scope>IDENTIFICATION</scope>
</reference>
<evidence type="ECO:0000256" key="6">
    <source>
        <dbReference type="ARBA" id="ARBA00022889"/>
    </source>
</evidence>
<dbReference type="InterPro" id="IPR008160">
    <property type="entry name" value="Collagen"/>
</dbReference>
<keyword evidence="6" id="KW-0130">Cell adhesion</keyword>
<evidence type="ECO:0000256" key="9">
    <source>
        <dbReference type="SAM" id="MobiDB-lite"/>
    </source>
</evidence>
<keyword evidence="10" id="KW-0812">Transmembrane</keyword>
<feature type="domain" description="VWFA" evidence="11">
    <location>
        <begin position="46"/>
        <end position="224"/>
    </location>
</feature>
<dbReference type="PRINTS" id="PR00453">
    <property type="entry name" value="VWFADOMAIN"/>
</dbReference>
<organism evidence="12 13">
    <name type="scientific">Esox lucius</name>
    <name type="common">Northern pike</name>
    <dbReference type="NCBI Taxonomy" id="8010"/>
    <lineage>
        <taxon>Eukaryota</taxon>
        <taxon>Metazoa</taxon>
        <taxon>Chordata</taxon>
        <taxon>Craniata</taxon>
        <taxon>Vertebrata</taxon>
        <taxon>Euteleostomi</taxon>
        <taxon>Actinopterygii</taxon>
        <taxon>Neopterygii</taxon>
        <taxon>Teleostei</taxon>
        <taxon>Protacanthopterygii</taxon>
        <taxon>Esociformes</taxon>
        <taxon>Esocidae</taxon>
        <taxon>Esox</taxon>
    </lineage>
</organism>
<keyword evidence="13" id="KW-1185">Reference proteome</keyword>
<keyword evidence="3" id="KW-0272">Extracellular matrix</keyword>
<sequence length="1677" mass="186045">MVISPLEIYLNYFYMEGTPGLLAVFIIATCFLVGGAQKTECRTVADIVFLVDGSTSISPTDFQEVRMFLHTFIEGLDIGSDKVRVGLAQFSDQPKMEFLLADNTEKRALLEKVDQLEQLKGGTATGTAIRFLQREFFTPAAGSRSGQRVPQIAVVLTDGDSVDDVVEPAKELRQSGVIVYAIGVGNIDKSQLQAIANRPSKHFLNSILSFQALQPLSQDLLNTVCDSMQNQRIALAPTFSDIFFLVDSNLKPADFQSVKKYLMKLAEKLDVSENTHRLGLAQFSQDTKVEFLLNTHYTKEEYLAALSIFKLRPNGRRQLGSALRNAREKFFTTSSGGRAEKRYKQILVTVTGGKSDDNFREVAGTIKSEGIIIVAIGLGTWVSKLADLKDLATQPFFYQTTDNAEMSVFETAHEVVAVTDECSKASVADIVFIVDESGSIGNENFHLVRGFIHNIVEGLNVGLNGVRVGIVLYNEKASVQVFLNSSQEKSSILTFIKLLPYRSGGTKTGEALDFARKNMFIMERGSRKQEGVQQVAIVITDGESQDNVTSRAAALRRSGVTVYAVGIKDADEKELKQIASYPAKKHVLKVDNFADLKTLEKSLTKSLCYNIVHRHVEENARKHSAEQSCVETDEAEIFFLIDHSGSIEYRDFDEMKNFINEFVRTFRIGPQHVRVGLVKFSDSPTLEFDLTAYPDRASVVKAVNGVTQIGGGTRIGEALKYMGPRFLNAENTRGHKVREFLILITDGKSQDEFKDQAKKLRNQNVIIYAIGVKDADDTQLLEIAGSEDKKFYVNNFDSLTLIKKDVLMDICSDNSNICKDTQGDILFLIESSGHISKKEFNEMKSLIKSIINKLVIDHSQVHVGLIQFSDKQKLIFQFNESYHKADVVQRLESMGQMGGSTFTGKALSYASQFFDPEKGGRPDVKKMLIVVTDGEAQDDVLAPAKTLQNKGVIMYTVGVANARFKDLQDISGERQRVFNKRDFDSHKALESQLALAICGEDCVRTEVADIIFLVDSSTSISTDNFTIMQNFMMSIVNITTVGDNYVRYGLILFATNSASQFTLNSYKSKRDVNDAISRLQKTNGNTNTAEALTYSLNYFGEQFGGRKALKVPQWLMVITDGEATDPYSLAPSAKKLRENGIVVFSIGVVGANKKELNIIANHDSSKVFFVDEFAKLKTLHRDIAKEFCNSTKPVCERKQGDLVLMIDSSENISPTDFIVLKQFASDLVSSFNITEESFRVGVAQFSSDTKTEFYLNQYYTEVEIVKHIKNMRQLGRETHMGQGLDYVRYEFFQPDRGSRINDKVPQNLVLITTGPPNEVDLHAAGALLAMNVAVYAIGIGDAENSVELSRITQDGERVFSVHDLNSLNTTKRNIFNTMCHIPSPEPQSCTIDIAMGFDITHRTSSRRLFDGQAQLQAFLPQIIRHVSSLKGLCCVADSGPIETNIGFRVVEQDGTVVSDYNFEKYDEKILEKVMALETAQKTYFNSVLLRSFREKFQRSNAGVKVLVIFSDGLDEDVIKLEQESAFLQGKGVHALFTVALEGVQNANLLQMVEFGRGFGYKQQLNIGMHDVKNYILTQIDTVAERECCNVMCKCTGPEGVHGNQGPPGTRGQLGLKGNPGFPGEEGVFGDRGQPGPTGPQGIQGCPGMRGVKGSRGYRGSKQSKQGCPDFPLPRHFL</sequence>